<sequence>MKGCQVIGAGWCRTGTSTLQVALEQLGFTPCFHSRFLPYLPDLRNACYAYSKGQTRAFPVERVFGRYVAAVDLPAALTPLLLDAYPHAKVVLTDGWEPLCRFLGVDIPARPFPPPQNEGAGAMLRQLARFWWRHPLAALGLREYDHRDKPLDMQAL</sequence>
<accession>A0AAW1QIZ0</accession>
<dbReference type="InterPro" id="IPR027417">
    <property type="entry name" value="P-loop_NTPase"/>
</dbReference>
<name>A0AAW1QIZ0_9CHLO</name>
<evidence type="ECO:0000313" key="2">
    <source>
        <dbReference type="Proteomes" id="UP001445335"/>
    </source>
</evidence>
<dbReference type="Pfam" id="PF17784">
    <property type="entry name" value="Sulfotransfer_4"/>
    <property type="match status" value="1"/>
</dbReference>
<dbReference type="Gene3D" id="3.40.50.300">
    <property type="entry name" value="P-loop containing nucleotide triphosphate hydrolases"/>
    <property type="match status" value="2"/>
</dbReference>
<gene>
    <name evidence="1" type="ORF">WJX81_007407</name>
</gene>
<dbReference type="InterPro" id="IPR040632">
    <property type="entry name" value="Sulfotransfer_4"/>
</dbReference>
<dbReference type="AlphaFoldDB" id="A0AAW1QIZ0"/>
<evidence type="ECO:0008006" key="3">
    <source>
        <dbReference type="Google" id="ProtNLM"/>
    </source>
</evidence>
<comment type="caution">
    <text evidence="1">The sequence shown here is derived from an EMBL/GenBank/DDBJ whole genome shotgun (WGS) entry which is preliminary data.</text>
</comment>
<dbReference type="Proteomes" id="UP001445335">
    <property type="component" value="Unassembled WGS sequence"/>
</dbReference>
<reference evidence="1 2" key="1">
    <citation type="journal article" date="2024" name="Nat. Commun.">
        <title>Phylogenomics reveals the evolutionary origins of lichenization in chlorophyte algae.</title>
        <authorList>
            <person name="Puginier C."/>
            <person name="Libourel C."/>
            <person name="Otte J."/>
            <person name="Skaloud P."/>
            <person name="Haon M."/>
            <person name="Grisel S."/>
            <person name="Petersen M."/>
            <person name="Berrin J.G."/>
            <person name="Delaux P.M."/>
            <person name="Dal Grande F."/>
            <person name="Keller J."/>
        </authorList>
    </citation>
    <scope>NUCLEOTIDE SEQUENCE [LARGE SCALE GENOMIC DNA]</scope>
    <source>
        <strain evidence="1 2">SAG 245.80</strain>
    </source>
</reference>
<dbReference type="EMBL" id="JALJOU010000102">
    <property type="protein sequence ID" value="KAK9821442.1"/>
    <property type="molecule type" value="Genomic_DNA"/>
</dbReference>
<evidence type="ECO:0000313" key="1">
    <source>
        <dbReference type="EMBL" id="KAK9821442.1"/>
    </source>
</evidence>
<protein>
    <recommendedName>
        <fullName evidence="3">Sulfotransferase family protein</fullName>
    </recommendedName>
</protein>
<proteinExistence type="predicted"/>
<keyword evidence="2" id="KW-1185">Reference proteome</keyword>
<dbReference type="PANTHER" id="PTHR36978:SF4">
    <property type="entry name" value="P-LOOP CONTAINING NUCLEOSIDE TRIPHOSPHATE HYDROLASE PROTEIN"/>
    <property type="match status" value="1"/>
</dbReference>
<organism evidence="1 2">
    <name type="scientific">Elliptochloris bilobata</name>
    <dbReference type="NCBI Taxonomy" id="381761"/>
    <lineage>
        <taxon>Eukaryota</taxon>
        <taxon>Viridiplantae</taxon>
        <taxon>Chlorophyta</taxon>
        <taxon>core chlorophytes</taxon>
        <taxon>Trebouxiophyceae</taxon>
        <taxon>Trebouxiophyceae incertae sedis</taxon>
        <taxon>Elliptochloris clade</taxon>
        <taxon>Elliptochloris</taxon>
    </lineage>
</organism>
<dbReference type="PANTHER" id="PTHR36978">
    <property type="entry name" value="P-LOOP CONTAINING NUCLEOTIDE TRIPHOSPHATE HYDROLASE"/>
    <property type="match status" value="1"/>
</dbReference>